<sequence>MTTQRRPWTGRWIPGLLCCTVLLAAAGCQTATENTEKPVAAEEEPEGATSTKVAAVAPETRSEAAVAPPVESAGETQAPATLAEEKGPGDGPPPREYVKSKVEAIESSLAPLNAVPAAAAE</sequence>
<gene>
    <name evidence="3" type="ORF">PDESU_04447</name>
</gene>
<proteinExistence type="predicted"/>
<evidence type="ECO:0000256" key="1">
    <source>
        <dbReference type="SAM" id="MobiDB-lite"/>
    </source>
</evidence>
<dbReference type="Proteomes" id="UP000366872">
    <property type="component" value="Unassembled WGS sequence"/>
</dbReference>
<protein>
    <submittedName>
        <fullName evidence="3">Uncharacterized protein</fullName>
    </submittedName>
</protein>
<evidence type="ECO:0000256" key="2">
    <source>
        <dbReference type="SAM" id="SignalP"/>
    </source>
</evidence>
<feature type="chain" id="PRO_5025651859" evidence="2">
    <location>
        <begin position="32"/>
        <end position="121"/>
    </location>
</feature>
<evidence type="ECO:0000313" key="4">
    <source>
        <dbReference type="Proteomes" id="UP000366872"/>
    </source>
</evidence>
<evidence type="ECO:0000313" key="3">
    <source>
        <dbReference type="EMBL" id="VGO15860.1"/>
    </source>
</evidence>
<keyword evidence="4" id="KW-1185">Reference proteome</keyword>
<dbReference type="EMBL" id="CAAHFG010000003">
    <property type="protein sequence ID" value="VGO15860.1"/>
    <property type="molecule type" value="Genomic_DNA"/>
</dbReference>
<feature type="signal peptide" evidence="2">
    <location>
        <begin position="1"/>
        <end position="31"/>
    </location>
</feature>
<dbReference type="PROSITE" id="PS51257">
    <property type="entry name" value="PROKAR_LIPOPROTEIN"/>
    <property type="match status" value="1"/>
</dbReference>
<dbReference type="AlphaFoldDB" id="A0A6C2U770"/>
<accession>A0A6C2U770</accession>
<dbReference type="RefSeq" id="WP_136081426.1">
    <property type="nucleotide sequence ID" value="NZ_CAAHFG010000003.1"/>
</dbReference>
<reference evidence="3 4" key="1">
    <citation type="submission" date="2019-04" db="EMBL/GenBank/DDBJ databases">
        <authorList>
            <person name="Van Vliet M D."/>
        </authorList>
    </citation>
    <scope>NUCLEOTIDE SEQUENCE [LARGE SCALE GENOMIC DNA]</scope>
    <source>
        <strain evidence="3 4">F1</strain>
    </source>
</reference>
<name>A0A6C2U770_PONDE</name>
<feature type="region of interest" description="Disordered" evidence="1">
    <location>
        <begin position="31"/>
        <end position="101"/>
    </location>
</feature>
<organism evidence="3 4">
    <name type="scientific">Pontiella desulfatans</name>
    <dbReference type="NCBI Taxonomy" id="2750659"/>
    <lineage>
        <taxon>Bacteria</taxon>
        <taxon>Pseudomonadati</taxon>
        <taxon>Kiritimatiellota</taxon>
        <taxon>Kiritimatiellia</taxon>
        <taxon>Kiritimatiellales</taxon>
        <taxon>Pontiellaceae</taxon>
        <taxon>Pontiella</taxon>
    </lineage>
</organism>
<keyword evidence="2" id="KW-0732">Signal</keyword>